<feature type="transmembrane region" description="Helical" evidence="1">
    <location>
        <begin position="12"/>
        <end position="34"/>
    </location>
</feature>
<evidence type="ECO:0000256" key="1">
    <source>
        <dbReference type="SAM" id="Phobius"/>
    </source>
</evidence>
<reference evidence="2" key="1">
    <citation type="submission" date="2014-09" db="EMBL/GenBank/DDBJ databases">
        <authorList>
            <person name="Magalhaes I.L.F."/>
            <person name="Oliveira U."/>
            <person name="Santos F.R."/>
            <person name="Vidigal T.H.D.A."/>
            <person name="Brescovit A.D."/>
            <person name="Santos A.J."/>
        </authorList>
    </citation>
    <scope>NUCLEOTIDE SEQUENCE</scope>
    <source>
        <tissue evidence="2">Shoot tissue taken approximately 20 cm above the soil surface</tissue>
    </source>
</reference>
<keyword evidence="1" id="KW-0812">Transmembrane</keyword>
<keyword evidence="1" id="KW-1133">Transmembrane helix</keyword>
<sequence>MSRRLWRVTARWTAAVIWASSAMLQWAYVVTVSVEQIREG</sequence>
<name>A0A0A8YC59_ARUDO</name>
<reference evidence="2" key="2">
    <citation type="journal article" date="2015" name="Data Brief">
        <title>Shoot transcriptome of the giant reed, Arundo donax.</title>
        <authorList>
            <person name="Barrero R.A."/>
            <person name="Guerrero F.D."/>
            <person name="Moolhuijzen P."/>
            <person name="Goolsby J.A."/>
            <person name="Tidwell J."/>
            <person name="Bellgard S.E."/>
            <person name="Bellgard M.I."/>
        </authorList>
    </citation>
    <scope>NUCLEOTIDE SEQUENCE</scope>
    <source>
        <tissue evidence="2">Shoot tissue taken approximately 20 cm above the soil surface</tissue>
    </source>
</reference>
<evidence type="ECO:0000313" key="2">
    <source>
        <dbReference type="EMBL" id="JAD23559.1"/>
    </source>
</evidence>
<organism evidence="2">
    <name type="scientific">Arundo donax</name>
    <name type="common">Giant reed</name>
    <name type="synonym">Donax arundinaceus</name>
    <dbReference type="NCBI Taxonomy" id="35708"/>
    <lineage>
        <taxon>Eukaryota</taxon>
        <taxon>Viridiplantae</taxon>
        <taxon>Streptophyta</taxon>
        <taxon>Embryophyta</taxon>
        <taxon>Tracheophyta</taxon>
        <taxon>Spermatophyta</taxon>
        <taxon>Magnoliopsida</taxon>
        <taxon>Liliopsida</taxon>
        <taxon>Poales</taxon>
        <taxon>Poaceae</taxon>
        <taxon>PACMAD clade</taxon>
        <taxon>Arundinoideae</taxon>
        <taxon>Arundineae</taxon>
        <taxon>Arundo</taxon>
    </lineage>
</organism>
<protein>
    <submittedName>
        <fullName evidence="2">Uncharacterized protein</fullName>
    </submittedName>
</protein>
<dbReference type="AlphaFoldDB" id="A0A0A8YC59"/>
<keyword evidence="1" id="KW-0472">Membrane</keyword>
<dbReference type="EMBL" id="GBRH01274336">
    <property type="protein sequence ID" value="JAD23559.1"/>
    <property type="molecule type" value="Transcribed_RNA"/>
</dbReference>
<proteinExistence type="predicted"/>
<accession>A0A0A8YC59</accession>